<comment type="function">
    <text evidence="3">Probable zinc protease.</text>
</comment>
<dbReference type="Gene3D" id="4.10.70.10">
    <property type="entry name" value="Disintegrin domain"/>
    <property type="match status" value="1"/>
</dbReference>
<feature type="binding site" evidence="5">
    <location>
        <position position="448"/>
    </location>
    <ligand>
        <name>Zn(2+)</name>
        <dbReference type="ChEBI" id="CHEBI:29105"/>
        <note>catalytic</note>
    </ligand>
</feature>
<dbReference type="AlphaFoldDB" id="A0A4T0H6Y3"/>
<dbReference type="PANTHER" id="PTHR11905">
    <property type="entry name" value="ADAM A DISINTEGRIN AND METALLOPROTEASE DOMAIN"/>
    <property type="match status" value="1"/>
</dbReference>
<evidence type="ECO:0000256" key="6">
    <source>
        <dbReference type="SAM" id="MobiDB-lite"/>
    </source>
</evidence>
<gene>
    <name evidence="10" type="ORF">E3P90_03116</name>
</gene>
<dbReference type="GO" id="GO:0000786">
    <property type="term" value="C:nucleosome"/>
    <property type="evidence" value="ECO:0007669"/>
    <property type="project" value="InterPro"/>
</dbReference>
<dbReference type="GO" id="GO:0004222">
    <property type="term" value="F:metalloendopeptidase activity"/>
    <property type="evidence" value="ECO:0007669"/>
    <property type="project" value="InterPro"/>
</dbReference>
<feature type="compositionally biased region" description="Polar residues" evidence="6">
    <location>
        <begin position="825"/>
        <end position="844"/>
    </location>
</feature>
<dbReference type="SMART" id="SM00526">
    <property type="entry name" value="H15"/>
    <property type="match status" value="1"/>
</dbReference>
<dbReference type="InterPro" id="IPR001762">
    <property type="entry name" value="Disintegrin_dom"/>
</dbReference>
<feature type="binding site" evidence="5">
    <location>
        <position position="444"/>
    </location>
    <ligand>
        <name>Zn(2+)</name>
        <dbReference type="ChEBI" id="CHEBI:29105"/>
        <note>catalytic</note>
    </ligand>
</feature>
<dbReference type="InterPro" id="IPR001590">
    <property type="entry name" value="Peptidase_M12B"/>
</dbReference>
<reference evidence="10 11" key="1">
    <citation type="submission" date="2019-03" db="EMBL/GenBank/DDBJ databases">
        <title>Sequencing 23 genomes of Wallemia ichthyophaga.</title>
        <authorList>
            <person name="Gostincar C."/>
        </authorList>
    </citation>
    <scope>NUCLEOTIDE SEQUENCE [LARGE SCALE GENOMIC DNA]</scope>
    <source>
        <strain evidence="10 11">EXF-8621</strain>
    </source>
</reference>
<dbReference type="Pfam" id="PF00200">
    <property type="entry name" value="Disintegrin"/>
    <property type="match status" value="1"/>
</dbReference>
<feature type="domain" description="Peptidase M12B" evidence="8">
    <location>
        <begin position="294"/>
        <end position="501"/>
    </location>
</feature>
<dbReference type="PROSITE" id="PS50215">
    <property type="entry name" value="ADAM_MEPRO"/>
    <property type="match status" value="1"/>
</dbReference>
<dbReference type="GO" id="GO:0006334">
    <property type="term" value="P:nucleosome assembly"/>
    <property type="evidence" value="ECO:0007669"/>
    <property type="project" value="InterPro"/>
</dbReference>
<dbReference type="InterPro" id="IPR036436">
    <property type="entry name" value="Disintegrin_dom_sf"/>
</dbReference>
<dbReference type="InterPro" id="IPR005818">
    <property type="entry name" value="Histone_H1/H5_H15"/>
</dbReference>
<comment type="caution">
    <text evidence="5">Lacks conserved residue(s) required for the propagation of feature annotation.</text>
</comment>
<accession>A0A4T0H6Y3</accession>
<sequence length="937" mass="102232">MTSPLTFYPEIPTLKSTDNLRISFLLDGEHFNLHLHPNEDLFHPHARVNYLNKSGHVHHSELLQKENFRVYHGYTVSSEHSDRRVAEDAARIIRNYDLGNIFTQDDIIRGRANIMIHDDGVDSGSSPQFEGSFTFDSELYHIKTPSSYLASKGDDDPSPSYHPSRLIIFKESDTVERTNTTLTATCGTDSTHYPSLEPIEPLTPFTMVEEQPSWTLSLKKWLDVLFGTETAKPYVRFAPIDDHTLDRAITQARDRHSKRAKRQGTGDVSGGNDEPASSYVDTIGSTEGCPTEQRLLYMGFAADCTYVENYDNAEKARTQILQDVNQISGLYKDSFKISLGVVELNVQEPECPDTRNDTVPWNQACGGDVELNDRLSLFSAWRGQKGDDGIGLWHLMTKCNTGSKVGVAWLGTLCQQDVRSQSSQSVSGTAVTTITRNQWAVAAHEIGHNFGAIHDCDDGCSFQQSCCPLSSDTCDANNNYIMSATSSDSATEFSDCSIGNICSALGSGQTSTSCLLDPSSADREIKSLKQCGNGILEDDEECDGGGETNCCTDQCKFKNGAVCDFSTDGCCNDNCQFASSSQVCRPSIDDKCDMEEKCTGDSGKCPDDKYKENGKDCGDAAPLPTKRRRNKLFSRGSPGMGGGGSGYNNYSPPSYPPPGGYGYGEAPYYPPPSGYGGGPYYPPPPAPPPQQSPMQEDVPHHWVDSAVYNGREECITETKDRGGVSRPTIKKFLSDNYSIDPESKLTSHHISQSLKRGIDNKVFVTPNGITGKVKLAPAGVRKRPVSDSEESDDDKVPVKTKREKAPTRSRKHTSTQVPKKVVTGKTASGRNIVSTNHSNDVNRVQNKKTKSATTRKLAAKKDPAGANKVPAANKAAATKKVAGANKVAAAIKSNTSNKPARKSDANKPTPIKANSTTNRRKSTRKVSFELVYGGRIN</sequence>
<protein>
    <recommendedName>
        <fullName evidence="4">Disintegrin and metalloproteinase domain-containing protein B</fullName>
    </recommendedName>
    <alternativeName>
        <fullName evidence="1">Histone H1</fullName>
    </alternativeName>
</protein>
<dbReference type="EMBL" id="SPOF01000037">
    <property type="protein sequence ID" value="TIB09827.1"/>
    <property type="molecule type" value="Genomic_DNA"/>
</dbReference>
<dbReference type="SUPFAM" id="SSF55486">
    <property type="entry name" value="Metalloproteases ('zincins'), catalytic domain"/>
    <property type="match status" value="1"/>
</dbReference>
<dbReference type="Pfam" id="PF00538">
    <property type="entry name" value="Linker_histone"/>
    <property type="match status" value="1"/>
</dbReference>
<evidence type="ECO:0000259" key="8">
    <source>
        <dbReference type="PROSITE" id="PS50215"/>
    </source>
</evidence>
<evidence type="ECO:0000313" key="11">
    <source>
        <dbReference type="Proteomes" id="UP000306954"/>
    </source>
</evidence>
<feature type="region of interest" description="Disordered" evidence="6">
    <location>
        <begin position="770"/>
        <end position="872"/>
    </location>
</feature>
<dbReference type="GO" id="GO:0006508">
    <property type="term" value="P:proteolysis"/>
    <property type="evidence" value="ECO:0007669"/>
    <property type="project" value="InterPro"/>
</dbReference>
<evidence type="ECO:0000259" key="9">
    <source>
        <dbReference type="PROSITE" id="PS51504"/>
    </source>
</evidence>
<evidence type="ECO:0000256" key="2">
    <source>
        <dbReference type="ARBA" id="ARBA00023157"/>
    </source>
</evidence>
<dbReference type="SUPFAM" id="SSF57552">
    <property type="entry name" value="Blood coagulation inhibitor (disintegrin)"/>
    <property type="match status" value="1"/>
</dbReference>
<feature type="domain" description="H15" evidence="9">
    <location>
        <begin position="699"/>
        <end position="777"/>
    </location>
</feature>
<evidence type="ECO:0000313" key="10">
    <source>
        <dbReference type="EMBL" id="TIB09827.1"/>
    </source>
</evidence>
<dbReference type="GO" id="GO:0046872">
    <property type="term" value="F:metal ion binding"/>
    <property type="evidence" value="ECO:0007669"/>
    <property type="project" value="UniProtKB-KW"/>
</dbReference>
<dbReference type="SUPFAM" id="SSF46785">
    <property type="entry name" value="Winged helix' DNA-binding domain"/>
    <property type="match status" value="1"/>
</dbReference>
<dbReference type="Pfam" id="PF13688">
    <property type="entry name" value="Reprolysin_5"/>
    <property type="match status" value="1"/>
</dbReference>
<dbReference type="InterPro" id="IPR024079">
    <property type="entry name" value="MetalloPept_cat_dom_sf"/>
</dbReference>
<keyword evidence="5" id="KW-0862">Zinc</keyword>
<feature type="region of interest" description="Disordered" evidence="6">
    <location>
        <begin position="890"/>
        <end position="926"/>
    </location>
</feature>
<dbReference type="CDD" id="cd00073">
    <property type="entry name" value="H15"/>
    <property type="match status" value="1"/>
</dbReference>
<evidence type="ECO:0000256" key="1">
    <source>
        <dbReference type="ARBA" id="ARBA00020833"/>
    </source>
</evidence>
<dbReference type="FunFam" id="4.10.70.10:FF:000003">
    <property type="entry name" value="Disintegrin and metalloproteinase domain-containing protein 17"/>
    <property type="match status" value="1"/>
</dbReference>
<evidence type="ECO:0000256" key="4">
    <source>
        <dbReference type="ARBA" id="ARBA00074021"/>
    </source>
</evidence>
<dbReference type="CDD" id="cd04271">
    <property type="entry name" value="ZnMc_ADAM_fungal"/>
    <property type="match status" value="1"/>
</dbReference>
<organism evidence="10 11">
    <name type="scientific">Wallemia ichthyophaga</name>
    <dbReference type="NCBI Taxonomy" id="245174"/>
    <lineage>
        <taxon>Eukaryota</taxon>
        <taxon>Fungi</taxon>
        <taxon>Dikarya</taxon>
        <taxon>Basidiomycota</taxon>
        <taxon>Wallemiomycotina</taxon>
        <taxon>Wallemiomycetes</taxon>
        <taxon>Wallemiales</taxon>
        <taxon>Wallemiaceae</taxon>
        <taxon>Wallemia</taxon>
    </lineage>
</organism>
<dbReference type="InterPro" id="IPR036390">
    <property type="entry name" value="WH_DNA-bd_sf"/>
</dbReference>
<proteinExistence type="predicted"/>
<evidence type="ECO:0000256" key="5">
    <source>
        <dbReference type="PROSITE-ProRule" id="PRU00276"/>
    </source>
</evidence>
<dbReference type="InterPro" id="IPR036388">
    <property type="entry name" value="WH-like_DNA-bd_sf"/>
</dbReference>
<feature type="binding site" evidence="5">
    <location>
        <position position="454"/>
    </location>
    <ligand>
        <name>Zn(2+)</name>
        <dbReference type="ChEBI" id="CHEBI:29105"/>
        <note>catalytic</note>
    </ligand>
</feature>
<feature type="domain" description="Disintegrin" evidence="7">
    <location>
        <begin position="528"/>
        <end position="613"/>
    </location>
</feature>
<evidence type="ECO:0000259" key="7">
    <source>
        <dbReference type="PROSITE" id="PS50214"/>
    </source>
</evidence>
<dbReference type="SMART" id="SM00050">
    <property type="entry name" value="DISIN"/>
    <property type="match status" value="1"/>
</dbReference>
<feature type="active site" evidence="5">
    <location>
        <position position="445"/>
    </location>
</feature>
<dbReference type="PROSITE" id="PS51504">
    <property type="entry name" value="H15"/>
    <property type="match status" value="1"/>
</dbReference>
<feature type="region of interest" description="Disordered" evidence="6">
    <location>
        <begin position="251"/>
        <end position="281"/>
    </location>
</feature>
<keyword evidence="2" id="KW-1015">Disulfide bond</keyword>
<feature type="region of interest" description="Disordered" evidence="6">
    <location>
        <begin position="616"/>
        <end position="651"/>
    </location>
</feature>
<comment type="caution">
    <text evidence="10">The sequence shown here is derived from an EMBL/GenBank/DDBJ whole genome shotgun (WGS) entry which is preliminary data.</text>
</comment>
<dbReference type="GO" id="GO:0003677">
    <property type="term" value="F:DNA binding"/>
    <property type="evidence" value="ECO:0007669"/>
    <property type="project" value="InterPro"/>
</dbReference>
<dbReference type="Proteomes" id="UP000306954">
    <property type="component" value="Unassembled WGS sequence"/>
</dbReference>
<name>A0A4T0H6Y3_WALIC</name>
<feature type="compositionally biased region" description="Basic residues" evidence="6">
    <location>
        <begin position="798"/>
        <end position="813"/>
    </location>
</feature>
<evidence type="ECO:0000256" key="3">
    <source>
        <dbReference type="ARBA" id="ARBA00056552"/>
    </source>
</evidence>
<dbReference type="PANTHER" id="PTHR11905:SF159">
    <property type="entry name" value="ADAM METALLOPROTEASE"/>
    <property type="match status" value="1"/>
</dbReference>
<dbReference type="InterPro" id="IPR034028">
    <property type="entry name" value="ZnMc_ADAM_fungal"/>
</dbReference>
<keyword evidence="5" id="KW-0479">Metal-binding</keyword>
<dbReference type="Gene3D" id="3.40.390.10">
    <property type="entry name" value="Collagenase (Catalytic Domain)"/>
    <property type="match status" value="1"/>
</dbReference>
<dbReference type="Gene3D" id="1.10.10.10">
    <property type="entry name" value="Winged helix-like DNA-binding domain superfamily/Winged helix DNA-binding domain"/>
    <property type="match status" value="1"/>
</dbReference>
<dbReference type="PROSITE" id="PS50214">
    <property type="entry name" value="DISINTEGRIN_2"/>
    <property type="match status" value="1"/>
</dbReference>